<dbReference type="SUPFAM" id="SSF81301">
    <property type="entry name" value="Nucleotidyltransferase"/>
    <property type="match status" value="1"/>
</dbReference>
<protein>
    <submittedName>
        <fullName evidence="2">Nucleotidyltransferase domain-containing protein</fullName>
    </submittedName>
</protein>
<evidence type="ECO:0000259" key="1">
    <source>
        <dbReference type="Pfam" id="PF18765"/>
    </source>
</evidence>
<dbReference type="CDD" id="cd05403">
    <property type="entry name" value="NT_KNTase_like"/>
    <property type="match status" value="1"/>
</dbReference>
<name>A0A831UBZ8_GEOME</name>
<evidence type="ECO:0000313" key="2">
    <source>
        <dbReference type="EMBL" id="HEN42066.1"/>
    </source>
</evidence>
<keyword evidence="2" id="KW-0808">Transferase</keyword>
<dbReference type="Pfam" id="PF18765">
    <property type="entry name" value="Polbeta"/>
    <property type="match status" value="1"/>
</dbReference>
<dbReference type="InterPro" id="IPR043519">
    <property type="entry name" value="NT_sf"/>
</dbReference>
<dbReference type="Gene3D" id="3.30.460.10">
    <property type="entry name" value="Beta Polymerase, domain 2"/>
    <property type="match status" value="1"/>
</dbReference>
<dbReference type="AlphaFoldDB" id="A0A831UBZ8"/>
<sequence length="103" mass="11755">MLSTGDIDQLKHRIAEAMKPEKIFLFGSYAEGRATTDSDVDLVVIMESELPPHQRNIALKRLFPRRTFSLDAFVFTPREFARYKDIPGTIAYNATHHGKLLYG</sequence>
<dbReference type="PANTHER" id="PTHR37030:SF3">
    <property type="entry name" value="POLYMERASE NUCLEOTIDYL TRANSFERASE DOMAIN-CONTAINING PROTEIN"/>
    <property type="match status" value="1"/>
</dbReference>
<dbReference type="EMBL" id="DSOV01000027">
    <property type="protein sequence ID" value="HEN42066.1"/>
    <property type="molecule type" value="Genomic_DNA"/>
</dbReference>
<accession>A0A831UBZ8</accession>
<feature type="domain" description="Polymerase beta nucleotidyltransferase" evidence="1">
    <location>
        <begin position="9"/>
        <end position="102"/>
    </location>
</feature>
<proteinExistence type="predicted"/>
<organism evidence="2">
    <name type="scientific">Geobacter metallireducens</name>
    <dbReference type="NCBI Taxonomy" id="28232"/>
    <lineage>
        <taxon>Bacteria</taxon>
        <taxon>Pseudomonadati</taxon>
        <taxon>Thermodesulfobacteriota</taxon>
        <taxon>Desulfuromonadia</taxon>
        <taxon>Geobacterales</taxon>
        <taxon>Geobacteraceae</taxon>
        <taxon>Geobacter</taxon>
    </lineage>
</organism>
<dbReference type="GO" id="GO:0016740">
    <property type="term" value="F:transferase activity"/>
    <property type="evidence" value="ECO:0007669"/>
    <property type="project" value="UniProtKB-KW"/>
</dbReference>
<reference evidence="2" key="1">
    <citation type="journal article" date="2020" name="mSystems">
        <title>Genome- and Community-Level Interaction Insights into Carbon Utilization and Element Cycling Functions of Hydrothermarchaeota in Hydrothermal Sediment.</title>
        <authorList>
            <person name="Zhou Z."/>
            <person name="Liu Y."/>
            <person name="Xu W."/>
            <person name="Pan J."/>
            <person name="Luo Z.H."/>
            <person name="Li M."/>
        </authorList>
    </citation>
    <scope>NUCLEOTIDE SEQUENCE [LARGE SCALE GENOMIC DNA]</scope>
    <source>
        <strain evidence="2">SpSt-349</strain>
    </source>
</reference>
<dbReference type="InterPro" id="IPR041633">
    <property type="entry name" value="Polbeta"/>
</dbReference>
<dbReference type="PANTHER" id="PTHR37030">
    <property type="entry name" value="NUCLEOTIDYLTRANSFERASE"/>
    <property type="match status" value="1"/>
</dbReference>
<comment type="caution">
    <text evidence="2">The sequence shown here is derived from an EMBL/GenBank/DDBJ whole genome shotgun (WGS) entry which is preliminary data.</text>
</comment>
<gene>
    <name evidence="2" type="ORF">ENQ87_06765</name>
</gene>